<dbReference type="InterPro" id="IPR024654">
    <property type="entry name" value="Calcineurin-like_PHP_lpxH"/>
</dbReference>
<dbReference type="OrthoDB" id="9800565at2"/>
<evidence type="ECO:0000259" key="3">
    <source>
        <dbReference type="Pfam" id="PF12850"/>
    </source>
</evidence>
<evidence type="ECO:0000313" key="5">
    <source>
        <dbReference type="Proteomes" id="UP000273977"/>
    </source>
</evidence>
<keyword evidence="5" id="KW-1185">Reference proteome</keyword>
<dbReference type="EMBL" id="RKMG01000017">
    <property type="protein sequence ID" value="RPA60112.1"/>
    <property type="molecule type" value="Genomic_DNA"/>
</dbReference>
<name>A0A3N4GBH9_9LACT</name>
<comment type="caution">
    <text evidence="4">The sequence shown here is derived from an EMBL/GenBank/DDBJ whole genome shotgun (WGS) entry which is preliminary data.</text>
</comment>
<gene>
    <name evidence="4" type="ORF">EF384_06010</name>
</gene>
<dbReference type="AlphaFoldDB" id="A0A3N4GBH9"/>
<dbReference type="PANTHER" id="PTHR11124">
    <property type="entry name" value="VACUOLAR SORTING PROTEIN VPS29"/>
    <property type="match status" value="1"/>
</dbReference>
<dbReference type="NCBIfam" id="TIGR00040">
    <property type="entry name" value="yfcE"/>
    <property type="match status" value="1"/>
</dbReference>
<reference evidence="4 5" key="1">
    <citation type="submission" date="2018-11" db="EMBL/GenBank/DDBJ databases">
        <title>Aerococcus sp. SJQ22, whole genome shotgun sequence.</title>
        <authorList>
            <person name="Sun L."/>
            <person name="Gao X."/>
            <person name="Chen W."/>
            <person name="Huang K."/>
        </authorList>
    </citation>
    <scope>NUCLEOTIDE SEQUENCE [LARGE SCALE GENOMIC DNA]</scope>
    <source>
        <strain evidence="4 5">SJQ22</strain>
    </source>
</reference>
<protein>
    <recommendedName>
        <fullName evidence="2">Phosphoesterase</fullName>
        <ecNumber evidence="2">3.1.4.-</ecNumber>
    </recommendedName>
</protein>
<dbReference type="Pfam" id="PF12850">
    <property type="entry name" value="Metallophos_2"/>
    <property type="match status" value="1"/>
</dbReference>
<keyword evidence="2" id="KW-0479">Metal-binding</keyword>
<evidence type="ECO:0000256" key="2">
    <source>
        <dbReference type="RuleBase" id="RU362039"/>
    </source>
</evidence>
<accession>A0A3N4GBH9</accession>
<sequence>MKILIASDNHGDHEALLNLIVQSDDDIDVFIHCGDSELAEDDTIWGIFHTVQGNMDYAHFKDAISLATPEGKIVVTHGHLYDANRGVDKLVDLAKANDAEVVLYGHTHKMDEQDIDGVKVINPGSISQPRGKYSYPSFAILDWTNGQKEVTFYNKDWEVINEIG</sequence>
<dbReference type="SUPFAM" id="SSF56300">
    <property type="entry name" value="Metallo-dependent phosphatases"/>
    <property type="match status" value="1"/>
</dbReference>
<dbReference type="GO" id="GO:0046872">
    <property type="term" value="F:metal ion binding"/>
    <property type="evidence" value="ECO:0007669"/>
    <property type="project" value="UniProtKB-KW"/>
</dbReference>
<organism evidence="4 5">
    <name type="scientific">Aerococcus agrisoli</name>
    <dbReference type="NCBI Taxonomy" id="2487350"/>
    <lineage>
        <taxon>Bacteria</taxon>
        <taxon>Bacillati</taxon>
        <taxon>Bacillota</taxon>
        <taxon>Bacilli</taxon>
        <taxon>Lactobacillales</taxon>
        <taxon>Aerococcaceae</taxon>
        <taxon>Aerococcus</taxon>
    </lineage>
</organism>
<evidence type="ECO:0000313" key="4">
    <source>
        <dbReference type="EMBL" id="RPA60112.1"/>
    </source>
</evidence>
<evidence type="ECO:0000256" key="1">
    <source>
        <dbReference type="ARBA" id="ARBA00008950"/>
    </source>
</evidence>
<dbReference type="GO" id="GO:0016787">
    <property type="term" value="F:hydrolase activity"/>
    <property type="evidence" value="ECO:0007669"/>
    <property type="project" value="UniProtKB-UniRule"/>
</dbReference>
<dbReference type="EC" id="3.1.4.-" evidence="2"/>
<feature type="domain" description="Calcineurin-like phosphoesterase" evidence="3">
    <location>
        <begin position="1"/>
        <end position="145"/>
    </location>
</feature>
<dbReference type="Gene3D" id="3.60.21.10">
    <property type="match status" value="1"/>
</dbReference>
<dbReference type="InterPro" id="IPR029052">
    <property type="entry name" value="Metallo-depent_PP-like"/>
</dbReference>
<dbReference type="InterPro" id="IPR000979">
    <property type="entry name" value="Phosphodiesterase_MJ0936/Vps29"/>
</dbReference>
<comment type="cofactor">
    <cofactor evidence="2">
        <name>a divalent metal cation</name>
        <dbReference type="ChEBI" id="CHEBI:60240"/>
    </cofactor>
</comment>
<comment type="similarity">
    <text evidence="1 2">Belongs to the metallophosphoesterase superfamily. YfcE family.</text>
</comment>
<dbReference type="Proteomes" id="UP000273977">
    <property type="component" value="Unassembled WGS sequence"/>
</dbReference>
<dbReference type="RefSeq" id="WP_123780247.1">
    <property type="nucleotide sequence ID" value="NZ_RKMG01000017.1"/>
</dbReference>
<proteinExistence type="inferred from homology"/>